<dbReference type="AlphaFoldDB" id="A0A3N1XG15"/>
<sequence>MKIIKNVIKNELRLLGFLVFQEIIRLLMKAGAHLAIDLKQSIIMFIIVAISSVIQQIIKETYIKNHDNRKR</sequence>
<dbReference type="EMBL" id="RJVG01000010">
    <property type="protein sequence ID" value="ROR25660.1"/>
    <property type="molecule type" value="Genomic_DNA"/>
</dbReference>
<keyword evidence="2" id="KW-1185">Reference proteome</keyword>
<evidence type="ECO:0000313" key="1">
    <source>
        <dbReference type="EMBL" id="ROR25660.1"/>
    </source>
</evidence>
<dbReference type="Proteomes" id="UP000273083">
    <property type="component" value="Unassembled WGS sequence"/>
</dbReference>
<dbReference type="RefSeq" id="WP_123610275.1">
    <property type="nucleotide sequence ID" value="NZ_RJVG01000010.1"/>
</dbReference>
<evidence type="ECO:0000313" key="2">
    <source>
        <dbReference type="Proteomes" id="UP000273083"/>
    </source>
</evidence>
<protein>
    <submittedName>
        <fullName evidence="1">Uncharacterized protein</fullName>
    </submittedName>
</protein>
<reference evidence="1 2" key="1">
    <citation type="submission" date="2018-11" db="EMBL/GenBank/DDBJ databases">
        <title>Genomic Encyclopedia of Type Strains, Phase IV (KMG-IV): sequencing the most valuable type-strain genomes for metagenomic binning, comparative biology and taxonomic classification.</title>
        <authorList>
            <person name="Goeker M."/>
        </authorList>
    </citation>
    <scope>NUCLEOTIDE SEQUENCE [LARGE SCALE GENOMIC DNA]</scope>
    <source>
        <strain evidence="1 2">DSM 26537</strain>
    </source>
</reference>
<organism evidence="1 2">
    <name type="scientific">Mobilisporobacter senegalensis</name>
    <dbReference type="NCBI Taxonomy" id="1329262"/>
    <lineage>
        <taxon>Bacteria</taxon>
        <taxon>Bacillati</taxon>
        <taxon>Bacillota</taxon>
        <taxon>Clostridia</taxon>
        <taxon>Lachnospirales</taxon>
        <taxon>Lachnospiraceae</taxon>
        <taxon>Mobilisporobacter</taxon>
    </lineage>
</organism>
<name>A0A3N1XG15_9FIRM</name>
<gene>
    <name evidence="1" type="ORF">EDD66_11010</name>
</gene>
<accession>A0A3N1XG15</accession>
<proteinExistence type="predicted"/>
<comment type="caution">
    <text evidence="1">The sequence shown here is derived from an EMBL/GenBank/DDBJ whole genome shotgun (WGS) entry which is preliminary data.</text>
</comment>